<dbReference type="Gene3D" id="3.40.30.10">
    <property type="entry name" value="Glutaredoxin"/>
    <property type="match status" value="1"/>
</dbReference>
<reference evidence="7 8" key="1">
    <citation type="journal article" date="2013" name="Nat. Genet.">
        <title>The genome of the hydatid tapeworm Echinococcus granulosus.</title>
        <authorList>
            <person name="Zheng H."/>
            <person name="Zhang W."/>
            <person name="Zhang L."/>
            <person name="Zhang Z."/>
            <person name="Li J."/>
            <person name="Lu G."/>
            <person name="Zhu Y."/>
            <person name="Wang Y."/>
            <person name="Huang Y."/>
            <person name="Liu J."/>
            <person name="Kang H."/>
            <person name="Chen J."/>
            <person name="Wang L."/>
            <person name="Chen A."/>
            <person name="Yu S."/>
            <person name="Gao Z."/>
            <person name="Jin L."/>
            <person name="Gu W."/>
            <person name="Wang Z."/>
            <person name="Zhao L."/>
            <person name="Shi B."/>
            <person name="Wen H."/>
            <person name="Lin R."/>
            <person name="Jones M.K."/>
            <person name="Brejova B."/>
            <person name="Vinar T."/>
            <person name="Zhao G."/>
            <person name="McManus D.P."/>
            <person name="Chen Z."/>
            <person name="Zhou Y."/>
            <person name="Wang S."/>
        </authorList>
    </citation>
    <scope>NUCLEOTIDE SEQUENCE [LARGE SCALE GENOMIC DNA]</scope>
</reference>
<dbReference type="SUPFAM" id="SSF48350">
    <property type="entry name" value="GTPase activation domain, GAP"/>
    <property type="match status" value="1"/>
</dbReference>
<gene>
    <name evidence="7" type="ORF">EGR_05648</name>
</gene>
<dbReference type="PROSITE" id="PS50238">
    <property type="entry name" value="RHOGAP"/>
    <property type="match status" value="1"/>
</dbReference>
<evidence type="ECO:0000256" key="2">
    <source>
        <dbReference type="ARBA" id="ARBA00007655"/>
    </source>
</evidence>
<accession>W6UEL7</accession>
<evidence type="ECO:0000313" key="7">
    <source>
        <dbReference type="EMBL" id="EUB59498.1"/>
    </source>
</evidence>
<sequence length="590" mass="67059">MTQSRLSDSFQRLKKRCTFRRHSDGDVENACRVKVKTSCNNKKAEFGPVYGADLSSQPQSLEHPGVPRLLELLVSALEATGLDAFGLYRVPGRTSSIKVAIKFIKEQPNDIENIFKLHDLDNSSVLTSLIKRYLMALPQKLLDCGSWDSIVESISNEDILSPMKLPEILCQIRTKIEKAFGSAVESSDLRGGHQLSETQCRLATLRFVMDHLQRVIQAQKAKSVTYESFSICLTPCLFGIEAHCSKVLEIILEHWNWIGRSLLLKPEDKSSFEILWDARRYVLGHYSRIAMEQPLVELFVKASGVNWNDKGACPFSQKWFMVFYRLVECRMINLRVIPVSMANPPSEYSRLDMGKQLPSIAFYSKPNDDENAYDPPDFVCDGNDELEEFLRSKYGSVMNIDAQEQWVGADLLRSLNHFLRTGSSQQVLTNFSSVNEHLRKTNTTFLEGDDFAYSDCVLACKLHHARIAASFFRGLSIPSKFSHLWSYMKAVYATRAFTVSCPLDRDILLHYLEKVDFVSTEARNEAHHEIITLPQDKMSTFIPGEDPEASAQMPRLTCSGLRLFVNSVMPTMEFDRSLPNRISRLFSVVK</sequence>
<feature type="domain" description="Rho-GAP" evidence="6">
    <location>
        <begin position="52"/>
        <end position="270"/>
    </location>
</feature>
<dbReference type="STRING" id="6210.W6UEL7"/>
<name>W6UEL7_ECHGR</name>
<evidence type="ECO:0000256" key="3">
    <source>
        <dbReference type="ARBA" id="ARBA00022692"/>
    </source>
</evidence>
<dbReference type="KEGG" id="egl:EGR_05648"/>
<dbReference type="OrthoDB" id="1935530at2759"/>
<comment type="subcellular location">
    <subcellularLocation>
        <location evidence="1">Membrane</location>
        <topology evidence="1">Single-pass membrane protein</topology>
    </subcellularLocation>
</comment>
<evidence type="ECO:0000259" key="6">
    <source>
        <dbReference type="PROSITE" id="PS50238"/>
    </source>
</evidence>
<dbReference type="AlphaFoldDB" id="W6UEL7"/>
<dbReference type="Pfam" id="PF00620">
    <property type="entry name" value="RhoGAP"/>
    <property type="match status" value="1"/>
</dbReference>
<dbReference type="InterPro" id="IPR053823">
    <property type="entry name" value="CLIC_N"/>
</dbReference>
<dbReference type="GO" id="GO:0007165">
    <property type="term" value="P:signal transduction"/>
    <property type="evidence" value="ECO:0007669"/>
    <property type="project" value="InterPro"/>
</dbReference>
<dbReference type="Gene3D" id="1.10.555.10">
    <property type="entry name" value="Rho GTPase activation protein"/>
    <property type="match status" value="1"/>
</dbReference>
<dbReference type="Pfam" id="PF22441">
    <property type="entry name" value="CLIC-like_N"/>
    <property type="match status" value="1"/>
</dbReference>
<dbReference type="GO" id="GO:0016324">
    <property type="term" value="C:apical plasma membrane"/>
    <property type="evidence" value="ECO:0007669"/>
    <property type="project" value="TreeGrafter"/>
</dbReference>
<keyword evidence="5" id="KW-0472">Membrane</keyword>
<dbReference type="PANTHER" id="PTHR43920:SF5">
    <property type="entry name" value="CHLORIDE INTRACELLULAR CHANNEL CLIC"/>
    <property type="match status" value="1"/>
</dbReference>
<proteinExistence type="inferred from homology"/>
<evidence type="ECO:0000256" key="1">
    <source>
        <dbReference type="ARBA" id="ARBA00004167"/>
    </source>
</evidence>
<dbReference type="GO" id="GO:0005737">
    <property type="term" value="C:cytoplasm"/>
    <property type="evidence" value="ECO:0007669"/>
    <property type="project" value="TreeGrafter"/>
</dbReference>
<keyword evidence="4" id="KW-1133">Transmembrane helix</keyword>
<dbReference type="InterPro" id="IPR008936">
    <property type="entry name" value="Rho_GTPase_activation_prot"/>
</dbReference>
<dbReference type="InterPro" id="IPR036282">
    <property type="entry name" value="Glutathione-S-Trfase_C_sf"/>
</dbReference>
<comment type="caution">
    <text evidence="7">The sequence shown here is derived from an EMBL/GenBank/DDBJ whole genome shotgun (WGS) entry which is preliminary data.</text>
</comment>
<evidence type="ECO:0000256" key="4">
    <source>
        <dbReference type="ARBA" id="ARBA00022989"/>
    </source>
</evidence>
<organism evidence="7 8">
    <name type="scientific">Echinococcus granulosus</name>
    <name type="common">Hydatid tapeworm</name>
    <dbReference type="NCBI Taxonomy" id="6210"/>
    <lineage>
        <taxon>Eukaryota</taxon>
        <taxon>Metazoa</taxon>
        <taxon>Spiralia</taxon>
        <taxon>Lophotrochozoa</taxon>
        <taxon>Platyhelminthes</taxon>
        <taxon>Cestoda</taxon>
        <taxon>Eucestoda</taxon>
        <taxon>Cyclophyllidea</taxon>
        <taxon>Taeniidae</taxon>
        <taxon>Echinococcus</taxon>
        <taxon>Echinococcus granulosus group</taxon>
    </lineage>
</organism>
<dbReference type="CTD" id="36341363"/>
<dbReference type="PANTHER" id="PTHR43920">
    <property type="entry name" value="CHLORIDE INTRACELLULAR CHANNEL, ISOFORM A"/>
    <property type="match status" value="1"/>
</dbReference>
<keyword evidence="3" id="KW-0812">Transmembrane</keyword>
<dbReference type="CDD" id="cd00159">
    <property type="entry name" value="RhoGAP"/>
    <property type="match status" value="1"/>
</dbReference>
<dbReference type="SUPFAM" id="SSF47616">
    <property type="entry name" value="GST C-terminal domain-like"/>
    <property type="match status" value="1"/>
</dbReference>
<dbReference type="SMART" id="SM00324">
    <property type="entry name" value="RhoGAP"/>
    <property type="match status" value="1"/>
</dbReference>
<dbReference type="Gene3D" id="1.20.1050.10">
    <property type="match status" value="1"/>
</dbReference>
<dbReference type="Proteomes" id="UP000019149">
    <property type="component" value="Unassembled WGS sequence"/>
</dbReference>
<dbReference type="EMBL" id="APAU02000043">
    <property type="protein sequence ID" value="EUB59498.1"/>
    <property type="molecule type" value="Genomic_DNA"/>
</dbReference>
<protein>
    <submittedName>
        <fullName evidence="7">Chloride intracellular channel protein 5</fullName>
    </submittedName>
</protein>
<comment type="similarity">
    <text evidence="2">Belongs to the chloride channel CLIC family.</text>
</comment>
<keyword evidence="8" id="KW-1185">Reference proteome</keyword>
<evidence type="ECO:0000256" key="5">
    <source>
        <dbReference type="ARBA" id="ARBA00023136"/>
    </source>
</evidence>
<evidence type="ECO:0000313" key="8">
    <source>
        <dbReference type="Proteomes" id="UP000019149"/>
    </source>
</evidence>
<dbReference type="GO" id="GO:0005254">
    <property type="term" value="F:chloride channel activity"/>
    <property type="evidence" value="ECO:0007669"/>
    <property type="project" value="TreeGrafter"/>
</dbReference>
<dbReference type="RefSeq" id="XP_024350694.1">
    <property type="nucleotide sequence ID" value="XM_024494897.1"/>
</dbReference>
<dbReference type="InterPro" id="IPR000198">
    <property type="entry name" value="RhoGAP_dom"/>
</dbReference>
<dbReference type="GeneID" id="36341363"/>